<feature type="compositionally biased region" description="Polar residues" evidence="1">
    <location>
        <begin position="316"/>
        <end position="326"/>
    </location>
</feature>
<sequence>MASSDWTTLLKTCLTESCQEVQSIQHPDATLQERLAVIHDRSKRRIEDFAMNRATDSVDSLQQALLSDGRYIRELELEHAASVEQTREFYDEAMEALAGRILRNLLNVLGLPVIQRLVPELSISKHIDQPTSDHGPLDGGQPSPTELQPYLMGPGTHEQLRDGETSRNQYSCQSTPPITKTSVTWNTLRRKTRTTFKGRAHRALGGRNLRAAKPTTPHGGTPLSLRFTGTETIYKHSGKQKAGIRRKGKTLSKKTILTGVGGHTTCVIIYKSPVRDEWVSAGHIPEGQVLPSFDKIIADHWQHNEQAFEPILSPAGSDSSGPSTVNDAEDESDDDYYICEVSA</sequence>
<evidence type="ECO:0000313" key="2">
    <source>
        <dbReference type="EMBL" id="KAF4967117.1"/>
    </source>
</evidence>
<gene>
    <name evidence="2" type="ORF">FSARC_5278</name>
</gene>
<keyword evidence="3" id="KW-1185">Reference proteome</keyword>
<dbReference type="OrthoDB" id="5096715at2759"/>
<name>A0A8H4TZY5_9HYPO</name>
<proteinExistence type="predicted"/>
<feature type="region of interest" description="Disordered" evidence="1">
    <location>
        <begin position="312"/>
        <end position="335"/>
    </location>
</feature>
<feature type="compositionally biased region" description="Polar residues" evidence="1">
    <location>
        <begin position="166"/>
        <end position="187"/>
    </location>
</feature>
<feature type="region of interest" description="Disordered" evidence="1">
    <location>
        <begin position="127"/>
        <end position="223"/>
    </location>
</feature>
<evidence type="ECO:0000256" key="1">
    <source>
        <dbReference type="SAM" id="MobiDB-lite"/>
    </source>
</evidence>
<dbReference type="Proteomes" id="UP000622797">
    <property type="component" value="Unassembled WGS sequence"/>
</dbReference>
<accession>A0A8H4TZY5</accession>
<dbReference type="AlphaFoldDB" id="A0A8H4TZY5"/>
<organism evidence="2 3">
    <name type="scientific">Fusarium sarcochroum</name>
    <dbReference type="NCBI Taxonomy" id="1208366"/>
    <lineage>
        <taxon>Eukaryota</taxon>
        <taxon>Fungi</taxon>
        <taxon>Dikarya</taxon>
        <taxon>Ascomycota</taxon>
        <taxon>Pezizomycotina</taxon>
        <taxon>Sordariomycetes</taxon>
        <taxon>Hypocreomycetidae</taxon>
        <taxon>Hypocreales</taxon>
        <taxon>Nectriaceae</taxon>
        <taxon>Fusarium</taxon>
        <taxon>Fusarium lateritium species complex</taxon>
    </lineage>
</organism>
<protein>
    <submittedName>
        <fullName evidence="2">Uncharacterized protein</fullName>
    </submittedName>
</protein>
<feature type="compositionally biased region" description="Basic residues" evidence="1">
    <location>
        <begin position="188"/>
        <end position="204"/>
    </location>
</feature>
<reference evidence="2" key="1">
    <citation type="journal article" date="2020" name="BMC Genomics">
        <title>Correction to: Identification and distribution of gene clusters required for synthesis of sphingolipid metabolism inhibitors in diverse species of the filamentous fungus Fusarium.</title>
        <authorList>
            <person name="Kim H.S."/>
            <person name="Lohmar J.M."/>
            <person name="Busman M."/>
            <person name="Brown D.W."/>
            <person name="Naumann T.A."/>
            <person name="Divon H.H."/>
            <person name="Lysoe E."/>
            <person name="Uhlig S."/>
            <person name="Proctor R.H."/>
        </authorList>
    </citation>
    <scope>NUCLEOTIDE SEQUENCE</scope>
    <source>
        <strain evidence="2">NRRL 20472</strain>
    </source>
</reference>
<dbReference type="EMBL" id="JABEXW010000253">
    <property type="protein sequence ID" value="KAF4967117.1"/>
    <property type="molecule type" value="Genomic_DNA"/>
</dbReference>
<comment type="caution">
    <text evidence="2">The sequence shown here is derived from an EMBL/GenBank/DDBJ whole genome shotgun (WGS) entry which is preliminary data.</text>
</comment>
<evidence type="ECO:0000313" key="3">
    <source>
        <dbReference type="Proteomes" id="UP000622797"/>
    </source>
</evidence>
<reference evidence="2" key="2">
    <citation type="submission" date="2020-05" db="EMBL/GenBank/DDBJ databases">
        <authorList>
            <person name="Kim H.-S."/>
            <person name="Proctor R.H."/>
            <person name="Brown D.W."/>
        </authorList>
    </citation>
    <scope>NUCLEOTIDE SEQUENCE</scope>
    <source>
        <strain evidence="2">NRRL 20472</strain>
    </source>
</reference>